<dbReference type="RefSeq" id="WP_014108331.1">
    <property type="nucleotide sequence ID" value="NC_016041.1"/>
</dbReference>
<gene>
    <name evidence="2" type="ordered locus">GNIT_1333</name>
</gene>
<dbReference type="EMBL" id="CP003060">
    <property type="protein sequence ID" value="AEP29457.1"/>
    <property type="molecule type" value="Genomic_DNA"/>
</dbReference>
<dbReference type="AlphaFoldDB" id="G4QGD2"/>
<name>G4QGD2_GLANF</name>
<protein>
    <submittedName>
        <fullName evidence="2">Uncharacterized protein</fullName>
    </submittedName>
</protein>
<feature type="compositionally biased region" description="Basic and acidic residues" evidence="1">
    <location>
        <begin position="69"/>
        <end position="92"/>
    </location>
</feature>
<evidence type="ECO:0000313" key="2">
    <source>
        <dbReference type="EMBL" id="AEP29457.1"/>
    </source>
</evidence>
<sequence length="101" mass="11543">MFFSKFFKKKYPYAPIAYLGRKTVERTLDANIRKLKKVEKEIGEEQDNNDAEASKAEKKNAESNKALNKKVDARKSQKKAVDQSKKSVEKSKSKASTKSKK</sequence>
<proteinExistence type="predicted"/>
<accession>G4QGD2</accession>
<evidence type="ECO:0000313" key="3">
    <source>
        <dbReference type="Proteomes" id="UP000009282"/>
    </source>
</evidence>
<organism evidence="2 3">
    <name type="scientific">Glaciecola nitratireducens (strain JCM 12485 / KCTC 12276 / FR1064)</name>
    <dbReference type="NCBI Taxonomy" id="1085623"/>
    <lineage>
        <taxon>Bacteria</taxon>
        <taxon>Pseudomonadati</taxon>
        <taxon>Pseudomonadota</taxon>
        <taxon>Gammaproteobacteria</taxon>
        <taxon>Alteromonadales</taxon>
        <taxon>Alteromonadaceae</taxon>
        <taxon>Brumicola</taxon>
    </lineage>
</organism>
<dbReference type="Proteomes" id="UP000009282">
    <property type="component" value="Chromosome"/>
</dbReference>
<dbReference type="HOGENOM" id="CLU_2287518_0_0_6"/>
<feature type="compositionally biased region" description="Basic and acidic residues" evidence="1">
    <location>
        <begin position="52"/>
        <end position="62"/>
    </location>
</feature>
<keyword evidence="3" id="KW-1185">Reference proteome</keyword>
<evidence type="ECO:0000256" key="1">
    <source>
        <dbReference type="SAM" id="MobiDB-lite"/>
    </source>
</evidence>
<dbReference type="KEGG" id="gni:GNIT_1333"/>
<feature type="region of interest" description="Disordered" evidence="1">
    <location>
        <begin position="41"/>
        <end position="101"/>
    </location>
</feature>
<reference evidence="2 3" key="1">
    <citation type="journal article" date="2011" name="J. Bacteriol.">
        <title>Complete genome sequence of seawater bacterium Glaciecola nitratireducens FR1064T.</title>
        <authorList>
            <person name="Bian F."/>
            <person name="Qin Q.L."/>
            <person name="Xie B.B."/>
            <person name="Shu Y.L."/>
            <person name="Zhang X.Y."/>
            <person name="Yu Y."/>
            <person name="Chen B."/>
            <person name="Chen X.L."/>
            <person name="Zhou B.C."/>
            <person name="Zhang Y.Z."/>
        </authorList>
    </citation>
    <scope>NUCLEOTIDE SEQUENCE [LARGE SCALE GENOMIC DNA]</scope>
    <source>
        <strain evidence="3">JCM 12485 / KCTC 12276 / FR1064</strain>
    </source>
</reference>